<protein>
    <submittedName>
        <fullName evidence="1">Uncharacterized protein</fullName>
    </submittedName>
</protein>
<sequence>MLSYINIYLNQDKYSLFWGDMENYSIEDYSDKTLFEFSQRLKGALCGVKFRVDVTPEFKALNRRLDGNGFDNVIDQVLELVGDASLFNHILAKKTKDQREKYAKDDCEAIFLTSINIYALNLRLRLVNKFEVVETIYFNNLVFNESIGAKISKRKRLDLNKINIKFKEIGEFFSKSNEIIVYSLSHLRLTGYFWRLCAIKSIFNEHKGNIFLLKYLISLESKLELLVQDHYQEEEQIEFIAQSKGGKARASNLEKTREPVYEEIKALWDTGKWKKATQCASDIHDIEGIKLPYTTVYNFILKYKKSKKC</sequence>
<accession>A0A653K438</accession>
<proteinExistence type="predicted"/>
<dbReference type="Proteomes" id="UP000430404">
    <property type="component" value="Unassembled WGS sequence"/>
</dbReference>
<dbReference type="EMBL" id="CABWKZ010000014">
    <property type="protein sequence ID" value="VXA55298.1"/>
    <property type="molecule type" value="Genomic_DNA"/>
</dbReference>
<gene>
    <name evidence="1" type="ORF">ACI8B_210096</name>
</gene>
<organism evidence="1 2">
    <name type="scientific">Acinetobacter proteolyticus</name>
    <dbReference type="NCBI Taxonomy" id="1776741"/>
    <lineage>
        <taxon>Bacteria</taxon>
        <taxon>Pseudomonadati</taxon>
        <taxon>Pseudomonadota</taxon>
        <taxon>Gammaproteobacteria</taxon>
        <taxon>Moraxellales</taxon>
        <taxon>Moraxellaceae</taxon>
        <taxon>Acinetobacter</taxon>
    </lineage>
</organism>
<evidence type="ECO:0000313" key="2">
    <source>
        <dbReference type="Proteomes" id="UP000430404"/>
    </source>
</evidence>
<dbReference type="AlphaFoldDB" id="A0A653K438"/>
<reference evidence="1 2" key="1">
    <citation type="submission" date="2019-10" db="EMBL/GenBank/DDBJ databases">
        <authorList>
            <person name="Karimi E."/>
        </authorList>
    </citation>
    <scope>NUCLEOTIDE SEQUENCE [LARGE SCALE GENOMIC DNA]</scope>
    <source>
        <strain evidence="1">Acinetobacter sp. 8BE</strain>
    </source>
</reference>
<evidence type="ECO:0000313" key="1">
    <source>
        <dbReference type="EMBL" id="VXA55298.1"/>
    </source>
</evidence>
<name>A0A653K438_9GAMM</name>